<keyword evidence="1" id="KW-0472">Membrane</keyword>
<keyword evidence="4" id="KW-1185">Reference proteome</keyword>
<organism evidence="3 4">
    <name type="scientific">Ktedonobacter robiniae</name>
    <dbReference type="NCBI Taxonomy" id="2778365"/>
    <lineage>
        <taxon>Bacteria</taxon>
        <taxon>Bacillati</taxon>
        <taxon>Chloroflexota</taxon>
        <taxon>Ktedonobacteria</taxon>
        <taxon>Ktedonobacterales</taxon>
        <taxon>Ktedonobacteraceae</taxon>
        <taxon>Ktedonobacter</taxon>
    </lineage>
</organism>
<dbReference type="RefSeq" id="WP_201369043.1">
    <property type="nucleotide sequence ID" value="NZ_BNJG01000001.1"/>
</dbReference>
<dbReference type="Pfam" id="PF13548">
    <property type="entry name" value="DUF4126"/>
    <property type="match status" value="1"/>
</dbReference>
<dbReference type="InterPro" id="IPR025196">
    <property type="entry name" value="DUF4126"/>
</dbReference>
<keyword evidence="1" id="KW-0812">Transmembrane</keyword>
<feature type="transmembrane region" description="Helical" evidence="1">
    <location>
        <begin position="158"/>
        <end position="179"/>
    </location>
</feature>
<feature type="transmembrane region" description="Helical" evidence="1">
    <location>
        <begin position="41"/>
        <end position="63"/>
    </location>
</feature>
<feature type="domain" description="DUF4126" evidence="2">
    <location>
        <begin position="5"/>
        <end position="174"/>
    </location>
</feature>
<feature type="transmembrane region" description="Helical" evidence="1">
    <location>
        <begin position="83"/>
        <end position="107"/>
    </location>
</feature>
<keyword evidence="1" id="KW-1133">Transmembrane helix</keyword>
<accession>A0ABQ3UHB9</accession>
<protein>
    <recommendedName>
        <fullName evidence="2">DUF4126 domain-containing protein</fullName>
    </recommendedName>
</protein>
<evidence type="ECO:0000259" key="2">
    <source>
        <dbReference type="Pfam" id="PF13548"/>
    </source>
</evidence>
<name>A0ABQ3UHB9_9CHLR</name>
<feature type="transmembrane region" description="Helical" evidence="1">
    <location>
        <begin position="6"/>
        <end position="29"/>
    </location>
</feature>
<comment type="caution">
    <text evidence="3">The sequence shown here is derived from an EMBL/GenBank/DDBJ whole genome shotgun (WGS) entry which is preliminary data.</text>
</comment>
<proteinExistence type="predicted"/>
<evidence type="ECO:0000313" key="4">
    <source>
        <dbReference type="Proteomes" id="UP000654345"/>
    </source>
</evidence>
<sequence length="198" mass="20862">MDITASGIGLAFSSGINAYMPLLSYAIAARFFHLYRVNPDFAYITSDWFMIALAILALADLFADKIPGVDHVWDIIHTIVRPIAGALVAAAASGHTSGAALAIPLIVGGSIAGVTHATKATTRAASTVGTAGFLNIGISILEDIGMVISVILSLLAPTVMVVIVVLCLALFIFVGTKIVKRLRARRQRRQQAKTMSSV</sequence>
<dbReference type="Proteomes" id="UP000654345">
    <property type="component" value="Unassembled WGS sequence"/>
</dbReference>
<feature type="transmembrane region" description="Helical" evidence="1">
    <location>
        <begin position="128"/>
        <end position="152"/>
    </location>
</feature>
<reference evidence="3 4" key="1">
    <citation type="journal article" date="2021" name="Int. J. Syst. Evol. Microbiol.">
        <title>Reticulibacter mediterranei gen. nov., sp. nov., within the new family Reticulibacteraceae fam. nov., and Ktedonospora formicarum gen. nov., sp. nov., Ktedonobacter robiniae sp. nov., Dictyobacter formicarum sp. nov. and Dictyobacter arantiisoli sp. nov., belonging to the class Ktedonobacteria.</title>
        <authorList>
            <person name="Yabe S."/>
            <person name="Zheng Y."/>
            <person name="Wang C.M."/>
            <person name="Sakai Y."/>
            <person name="Abe K."/>
            <person name="Yokota A."/>
            <person name="Donadio S."/>
            <person name="Cavaletti L."/>
            <person name="Monciardini P."/>
        </authorList>
    </citation>
    <scope>NUCLEOTIDE SEQUENCE [LARGE SCALE GENOMIC DNA]</scope>
    <source>
        <strain evidence="3 4">SOSP1-30</strain>
    </source>
</reference>
<evidence type="ECO:0000256" key="1">
    <source>
        <dbReference type="SAM" id="Phobius"/>
    </source>
</evidence>
<dbReference type="EMBL" id="BNJG01000001">
    <property type="protein sequence ID" value="GHO52099.1"/>
    <property type="molecule type" value="Genomic_DNA"/>
</dbReference>
<gene>
    <name evidence="3" type="ORF">KSB_05740</name>
</gene>
<evidence type="ECO:0000313" key="3">
    <source>
        <dbReference type="EMBL" id="GHO52099.1"/>
    </source>
</evidence>